<feature type="transmembrane region" description="Helical" evidence="9">
    <location>
        <begin position="30"/>
        <end position="45"/>
    </location>
</feature>
<dbReference type="RefSeq" id="WP_350400757.1">
    <property type="nucleotide sequence ID" value="NZ_JBELOE010000078.1"/>
</dbReference>
<organism evidence="11 12">
    <name type="scientific">Catenovulum sediminis</name>
    <dbReference type="NCBI Taxonomy" id="1740262"/>
    <lineage>
        <taxon>Bacteria</taxon>
        <taxon>Pseudomonadati</taxon>
        <taxon>Pseudomonadota</taxon>
        <taxon>Gammaproteobacteria</taxon>
        <taxon>Alteromonadales</taxon>
        <taxon>Alteromonadaceae</taxon>
        <taxon>Catenovulum</taxon>
    </lineage>
</organism>
<dbReference type="Proteomes" id="UP001467690">
    <property type="component" value="Unassembled WGS sequence"/>
</dbReference>
<comment type="subcellular location">
    <subcellularLocation>
        <location evidence="1 9">Cell membrane</location>
        <topology evidence="1 9">Multi-pass membrane protein</topology>
    </subcellularLocation>
</comment>
<evidence type="ECO:0000256" key="8">
    <source>
        <dbReference type="ARBA" id="ARBA00023315"/>
    </source>
</evidence>
<keyword evidence="5 9" id="KW-0812">Transmembrane</keyword>
<evidence type="ECO:0000256" key="7">
    <source>
        <dbReference type="ARBA" id="ARBA00023136"/>
    </source>
</evidence>
<dbReference type="EMBL" id="JBELOE010000078">
    <property type="protein sequence ID" value="MER2490994.1"/>
    <property type="molecule type" value="Genomic_DNA"/>
</dbReference>
<proteinExistence type="inferred from homology"/>
<dbReference type="InterPro" id="IPR003010">
    <property type="entry name" value="C-N_Hydrolase"/>
</dbReference>
<dbReference type="PROSITE" id="PS50263">
    <property type="entry name" value="CN_HYDROLASE"/>
    <property type="match status" value="1"/>
</dbReference>
<comment type="similarity">
    <text evidence="2 9">Belongs to the CN hydrolase family. Apolipoprotein N-acyltransferase subfamily.</text>
</comment>
<accession>A0ABV1RDJ5</accession>
<dbReference type="NCBIfam" id="TIGR00546">
    <property type="entry name" value="lnt"/>
    <property type="match status" value="1"/>
</dbReference>
<dbReference type="EC" id="2.3.1.269" evidence="9"/>
<dbReference type="PANTHER" id="PTHR38686:SF1">
    <property type="entry name" value="APOLIPOPROTEIN N-ACYLTRANSFERASE"/>
    <property type="match status" value="1"/>
</dbReference>
<dbReference type="InterPro" id="IPR004563">
    <property type="entry name" value="Apolipo_AcylTrfase"/>
</dbReference>
<feature type="domain" description="CN hydrolase" evidence="10">
    <location>
        <begin position="234"/>
        <end position="486"/>
    </location>
</feature>
<dbReference type="SUPFAM" id="SSF56317">
    <property type="entry name" value="Carbon-nitrogen hydrolase"/>
    <property type="match status" value="1"/>
</dbReference>
<evidence type="ECO:0000313" key="11">
    <source>
        <dbReference type="EMBL" id="MER2490994.1"/>
    </source>
</evidence>
<evidence type="ECO:0000313" key="12">
    <source>
        <dbReference type="Proteomes" id="UP001467690"/>
    </source>
</evidence>
<feature type="transmembrane region" description="Helical" evidence="9">
    <location>
        <begin position="499"/>
        <end position="516"/>
    </location>
</feature>
<dbReference type="CDD" id="cd07571">
    <property type="entry name" value="ALP_N-acyl_transferase"/>
    <property type="match status" value="1"/>
</dbReference>
<dbReference type="PANTHER" id="PTHR38686">
    <property type="entry name" value="APOLIPOPROTEIN N-ACYLTRANSFERASE"/>
    <property type="match status" value="1"/>
</dbReference>
<feature type="transmembrane region" description="Helical" evidence="9">
    <location>
        <begin position="84"/>
        <end position="107"/>
    </location>
</feature>
<evidence type="ECO:0000256" key="9">
    <source>
        <dbReference type="HAMAP-Rule" id="MF_01148"/>
    </source>
</evidence>
<keyword evidence="4 9" id="KW-0808">Transferase</keyword>
<dbReference type="InterPro" id="IPR036526">
    <property type="entry name" value="C-N_Hydrolase_sf"/>
</dbReference>
<evidence type="ECO:0000256" key="6">
    <source>
        <dbReference type="ARBA" id="ARBA00022989"/>
    </source>
</evidence>
<keyword evidence="6 9" id="KW-1133">Transmembrane helix</keyword>
<evidence type="ECO:0000256" key="3">
    <source>
        <dbReference type="ARBA" id="ARBA00022475"/>
    </source>
</evidence>
<feature type="transmembrane region" description="Helical" evidence="9">
    <location>
        <begin position="119"/>
        <end position="141"/>
    </location>
</feature>
<reference evidence="11 12" key="1">
    <citation type="submission" date="2024-06" db="EMBL/GenBank/DDBJ databases">
        <authorList>
            <person name="Chen R.Y."/>
        </authorList>
    </citation>
    <scope>NUCLEOTIDE SEQUENCE [LARGE SCALE GENOMIC DNA]</scope>
    <source>
        <strain evidence="11 12">D2</strain>
    </source>
</reference>
<comment type="caution">
    <text evidence="11">The sequence shown here is derived from an EMBL/GenBank/DDBJ whole genome shotgun (WGS) entry which is preliminary data.</text>
</comment>
<keyword evidence="3 9" id="KW-1003">Cell membrane</keyword>
<evidence type="ECO:0000256" key="1">
    <source>
        <dbReference type="ARBA" id="ARBA00004651"/>
    </source>
</evidence>
<evidence type="ECO:0000256" key="5">
    <source>
        <dbReference type="ARBA" id="ARBA00022692"/>
    </source>
</evidence>
<name>A0ABV1RDJ5_9ALTE</name>
<dbReference type="PROSITE" id="PS51257">
    <property type="entry name" value="PROKAR_LIPOPROTEIN"/>
    <property type="match status" value="1"/>
</dbReference>
<keyword evidence="12" id="KW-1185">Reference proteome</keyword>
<dbReference type="HAMAP" id="MF_01148">
    <property type="entry name" value="Lnt"/>
    <property type="match status" value="1"/>
</dbReference>
<dbReference type="GO" id="GO:0016746">
    <property type="term" value="F:acyltransferase activity"/>
    <property type="evidence" value="ECO:0007669"/>
    <property type="project" value="UniProtKB-KW"/>
</dbReference>
<dbReference type="Pfam" id="PF20154">
    <property type="entry name" value="LNT_N"/>
    <property type="match status" value="1"/>
</dbReference>
<evidence type="ECO:0000259" key="10">
    <source>
        <dbReference type="PROSITE" id="PS50263"/>
    </source>
</evidence>
<dbReference type="InterPro" id="IPR045378">
    <property type="entry name" value="LNT_N"/>
</dbReference>
<comment type="catalytic activity">
    <reaction evidence="9">
        <text>N-terminal S-1,2-diacyl-sn-glyceryl-L-cysteinyl-[lipoprotein] + a glycerophospholipid = N-acyl-S-1,2-diacyl-sn-glyceryl-L-cysteinyl-[lipoprotein] + a 2-acyl-sn-glycero-3-phospholipid + H(+)</text>
        <dbReference type="Rhea" id="RHEA:48228"/>
        <dbReference type="Rhea" id="RHEA-COMP:14681"/>
        <dbReference type="Rhea" id="RHEA-COMP:14684"/>
        <dbReference type="ChEBI" id="CHEBI:15378"/>
        <dbReference type="ChEBI" id="CHEBI:136912"/>
        <dbReference type="ChEBI" id="CHEBI:140656"/>
        <dbReference type="ChEBI" id="CHEBI:140657"/>
        <dbReference type="ChEBI" id="CHEBI:140660"/>
        <dbReference type="EC" id="2.3.1.269"/>
    </reaction>
</comment>
<comment type="pathway">
    <text evidence="9">Protein modification; lipoprotein biosynthesis (N-acyl transfer).</text>
</comment>
<feature type="transmembrane region" description="Helical" evidence="9">
    <location>
        <begin position="161"/>
        <end position="182"/>
    </location>
</feature>
<evidence type="ECO:0000256" key="4">
    <source>
        <dbReference type="ARBA" id="ARBA00022679"/>
    </source>
</evidence>
<dbReference type="Gene3D" id="3.60.110.10">
    <property type="entry name" value="Carbon-nitrogen hydrolase"/>
    <property type="match status" value="1"/>
</dbReference>
<feature type="transmembrane region" description="Helical" evidence="9">
    <location>
        <begin position="57"/>
        <end position="78"/>
    </location>
</feature>
<keyword evidence="8 9" id="KW-0012">Acyltransferase</keyword>
<evidence type="ECO:0000256" key="2">
    <source>
        <dbReference type="ARBA" id="ARBA00010065"/>
    </source>
</evidence>
<feature type="transmembrane region" description="Helical" evidence="9">
    <location>
        <begin position="189"/>
        <end position="214"/>
    </location>
</feature>
<dbReference type="Pfam" id="PF00795">
    <property type="entry name" value="CN_hydrolase"/>
    <property type="match status" value="1"/>
</dbReference>
<comment type="function">
    <text evidence="9">Catalyzes the phospholipid dependent N-acylation of the N-terminal cysteine of apolipoprotein, the last step in lipoprotein maturation.</text>
</comment>
<gene>
    <name evidence="9 11" type="primary">lnt</name>
    <name evidence="11" type="ORF">ABS311_03745</name>
</gene>
<protein>
    <recommendedName>
        <fullName evidence="9">Apolipoprotein N-acyltransferase</fullName>
        <shortName evidence="9">ALP N-acyltransferase</shortName>
        <ecNumber evidence="9">2.3.1.269</ecNumber>
    </recommendedName>
</protein>
<keyword evidence="7 9" id="KW-0472">Membrane</keyword>
<sequence>MKTVNAWWLSAFLFLLGCSGTLAFAPYSQYWLVFLTLPAFLYLCYQADFKPAIRHAFFFSLGWFSVGLSWIHVSLAQFGGMPLAASVGMILLLAAYLALYFSAAIAVTRYLMCKVDKKMWFLLPTFWLIFEYLRSFVLTGFPWLSLGYSQIDGPFSVLVPYVGETGLSFLLVLCATLLVFLLAEKKLKIAIASLSSTVVVLMTMSFMTSSVSILGGDNLTSQKNAEKQVRLTLVQGNIKQENRWQPEFLWPTMLKYQDLSRPYYSESDIIIWPEAAIPAIEPSAQDYLTNLDQAAIYNQTSVISGIINYQPDSGEFYNSLIVLGQYEKTQNSALYFHGHENRYNKHHLLPIGEYVPFEQWLRQLAPIFDLPYSSFNRGEYIQPDLKASGFNIMAALCYEIVFPRQVRDNLKENTDFILTVSNDAWFGRSHGPHQHLEIARMRALELGIPVVRVTNTGITAVINEHGKITARAPQFEEAVLQYTLPVRHKMTWYRQYGDSIAWFLALINLLAVIFWVKKRTQQPKQQKQSNNCSA</sequence>